<evidence type="ECO:0000256" key="1">
    <source>
        <dbReference type="ARBA" id="ARBA00022468"/>
    </source>
</evidence>
<feature type="domain" description="Rho-GAP" evidence="8">
    <location>
        <begin position="282"/>
        <end position="474"/>
    </location>
</feature>
<dbReference type="InterPro" id="IPR000980">
    <property type="entry name" value="SH2"/>
</dbReference>
<evidence type="ECO:0000256" key="4">
    <source>
        <dbReference type="PROSITE-ProRule" id="PRU00191"/>
    </source>
</evidence>
<dbReference type="Pfam" id="PF00130">
    <property type="entry name" value="C1_1"/>
    <property type="match status" value="1"/>
</dbReference>
<gene>
    <name evidence="10" type="primary">LOC106473301</name>
</gene>
<dbReference type="Gene3D" id="1.10.555.10">
    <property type="entry name" value="Rho GTPase activation protein"/>
    <property type="match status" value="1"/>
</dbReference>
<dbReference type="SUPFAM" id="SSF48350">
    <property type="entry name" value="GTPase activation domain, GAP"/>
    <property type="match status" value="1"/>
</dbReference>
<dbReference type="InterPro" id="IPR051854">
    <property type="entry name" value="Rho-type_GAP"/>
</dbReference>
<evidence type="ECO:0000259" key="8">
    <source>
        <dbReference type="PROSITE" id="PS50238"/>
    </source>
</evidence>
<dbReference type="PROSITE" id="PS50081">
    <property type="entry name" value="ZF_DAG_PE_2"/>
    <property type="match status" value="1"/>
</dbReference>
<evidence type="ECO:0000313" key="9">
    <source>
        <dbReference type="Proteomes" id="UP000694941"/>
    </source>
</evidence>
<evidence type="ECO:0000259" key="6">
    <source>
        <dbReference type="PROSITE" id="PS50001"/>
    </source>
</evidence>
<feature type="region of interest" description="Disordered" evidence="5">
    <location>
        <begin position="173"/>
        <end position="193"/>
    </location>
</feature>
<keyword evidence="2" id="KW-0479">Metal-binding</keyword>
<dbReference type="PANTHER" id="PTHR46075:SF2">
    <property type="entry name" value="RHO GTPASE ACTIVATING PROTEIN AT 5A, ISOFORM A"/>
    <property type="match status" value="1"/>
</dbReference>
<keyword evidence="1" id="KW-0343">GTPase activation</keyword>
<feature type="domain" description="Phorbol-ester/DAG-type" evidence="7">
    <location>
        <begin position="219"/>
        <end position="269"/>
    </location>
</feature>
<evidence type="ECO:0000259" key="7">
    <source>
        <dbReference type="PROSITE" id="PS50081"/>
    </source>
</evidence>
<sequence length="477" mass="55443">MAHHLCQAGEERRADRVNEFPHLWKSYLYQLQQQAPTPKRIVCSREVPNRPLHYGREFHGMISRAETEWQLHECDGCYLVRESQRAPGQYTLSMRFMAATKNFRLYYDGKHYVGEKRFDTVQDLVADGLITLYLEYNAAEYISMMCVQIKYEESPYMTLSSYQQKMRQMRIQKRSSFSSQESNSTRSPHEYDRPADDIGIFFQEDSVLGDIDVHRFEKPHNFRTHNFKGLPWCDLCGNFMWGIIAQGVKCEDCGFSAHRKCSEKIPNDCLPDLKYIKRVFGIDLTTLVKAHNTPRPFVVDMCIKEIENRGLEMEGLYRISGFSDEVEDVRLSFEKDGLHADISPGAFEDVHVITGVLKLFFRLLPIPLITFDTYPLFMNGVRQQTLEGRLDGLREAINKLPPAHYQTLKYLLAYLNRVTEKQKQNLMTPHNLSTVFCPSLMRTPDLIAQPGQLAAWHQESLVIEILISHQRVLFEYG</sequence>
<evidence type="ECO:0000256" key="3">
    <source>
        <dbReference type="ARBA" id="ARBA00022833"/>
    </source>
</evidence>
<evidence type="ECO:0000313" key="10">
    <source>
        <dbReference type="RefSeq" id="XP_022257473.1"/>
    </source>
</evidence>
<evidence type="ECO:0000256" key="2">
    <source>
        <dbReference type="ARBA" id="ARBA00022723"/>
    </source>
</evidence>
<dbReference type="RefSeq" id="XP_022257473.1">
    <property type="nucleotide sequence ID" value="XM_022401765.1"/>
</dbReference>
<dbReference type="PANTHER" id="PTHR46075">
    <property type="entry name" value="CHIMERIN FAMILY MEMBER"/>
    <property type="match status" value="1"/>
</dbReference>
<dbReference type="PROSITE" id="PS50001">
    <property type="entry name" value="SH2"/>
    <property type="match status" value="1"/>
</dbReference>
<keyword evidence="3" id="KW-0862">Zinc</keyword>
<dbReference type="InterPro" id="IPR000198">
    <property type="entry name" value="RhoGAP_dom"/>
</dbReference>
<proteinExistence type="predicted"/>
<dbReference type="SMART" id="SM00324">
    <property type="entry name" value="RhoGAP"/>
    <property type="match status" value="1"/>
</dbReference>
<dbReference type="Pfam" id="PF00017">
    <property type="entry name" value="SH2"/>
    <property type="match status" value="1"/>
</dbReference>
<dbReference type="InterPro" id="IPR008936">
    <property type="entry name" value="Rho_GTPase_activation_prot"/>
</dbReference>
<dbReference type="PROSITE" id="PS00479">
    <property type="entry name" value="ZF_DAG_PE_1"/>
    <property type="match status" value="1"/>
</dbReference>
<feature type="compositionally biased region" description="Polar residues" evidence="5">
    <location>
        <begin position="175"/>
        <end position="186"/>
    </location>
</feature>
<dbReference type="InterPro" id="IPR046349">
    <property type="entry name" value="C1-like_sf"/>
</dbReference>
<dbReference type="GeneID" id="106473301"/>
<evidence type="ECO:0000256" key="5">
    <source>
        <dbReference type="SAM" id="MobiDB-lite"/>
    </source>
</evidence>
<organism evidence="9 10">
    <name type="scientific">Limulus polyphemus</name>
    <name type="common">Atlantic horseshoe crab</name>
    <dbReference type="NCBI Taxonomy" id="6850"/>
    <lineage>
        <taxon>Eukaryota</taxon>
        <taxon>Metazoa</taxon>
        <taxon>Ecdysozoa</taxon>
        <taxon>Arthropoda</taxon>
        <taxon>Chelicerata</taxon>
        <taxon>Merostomata</taxon>
        <taxon>Xiphosura</taxon>
        <taxon>Limulidae</taxon>
        <taxon>Limulus</taxon>
    </lineage>
</organism>
<keyword evidence="9" id="KW-1185">Reference proteome</keyword>
<dbReference type="PRINTS" id="PR00008">
    <property type="entry name" value="DAGPEDOMAIN"/>
</dbReference>
<dbReference type="Gene3D" id="3.30.505.10">
    <property type="entry name" value="SH2 domain"/>
    <property type="match status" value="1"/>
</dbReference>
<dbReference type="InterPro" id="IPR020454">
    <property type="entry name" value="DAG/PE-bd"/>
</dbReference>
<dbReference type="SUPFAM" id="SSF55550">
    <property type="entry name" value="SH2 domain"/>
    <property type="match status" value="1"/>
</dbReference>
<feature type="domain" description="SH2" evidence="6">
    <location>
        <begin position="57"/>
        <end position="125"/>
    </location>
</feature>
<dbReference type="SMART" id="SM00109">
    <property type="entry name" value="C1"/>
    <property type="match status" value="1"/>
</dbReference>
<accession>A0ABM1TNL7</accession>
<keyword evidence="4" id="KW-0727">SH2 domain</keyword>
<dbReference type="CDD" id="cd20806">
    <property type="entry name" value="C1_CHN"/>
    <property type="match status" value="1"/>
</dbReference>
<dbReference type="Pfam" id="PF00620">
    <property type="entry name" value="RhoGAP"/>
    <property type="match status" value="1"/>
</dbReference>
<dbReference type="SUPFAM" id="SSF57889">
    <property type="entry name" value="Cysteine-rich domain"/>
    <property type="match status" value="1"/>
</dbReference>
<dbReference type="InterPro" id="IPR036860">
    <property type="entry name" value="SH2_dom_sf"/>
</dbReference>
<name>A0ABM1TNL7_LIMPO</name>
<dbReference type="PROSITE" id="PS50238">
    <property type="entry name" value="RHOGAP"/>
    <property type="match status" value="1"/>
</dbReference>
<dbReference type="Gene3D" id="3.30.60.20">
    <property type="match status" value="1"/>
</dbReference>
<dbReference type="InterPro" id="IPR002219">
    <property type="entry name" value="PKC_DAG/PE"/>
</dbReference>
<protein>
    <submittedName>
        <fullName evidence="10">N-chimaerin-like</fullName>
    </submittedName>
</protein>
<dbReference type="SMART" id="SM00252">
    <property type="entry name" value="SH2"/>
    <property type="match status" value="1"/>
</dbReference>
<reference evidence="10" key="1">
    <citation type="submission" date="2025-08" db="UniProtKB">
        <authorList>
            <consortium name="RefSeq"/>
        </authorList>
    </citation>
    <scope>IDENTIFICATION</scope>
    <source>
        <tissue evidence="10">Muscle</tissue>
    </source>
</reference>
<dbReference type="Proteomes" id="UP000694941">
    <property type="component" value="Unplaced"/>
</dbReference>